<feature type="transmembrane region" description="Helical" evidence="6">
    <location>
        <begin position="128"/>
        <end position="149"/>
    </location>
</feature>
<evidence type="ECO:0000256" key="2">
    <source>
        <dbReference type="ARBA" id="ARBA00010992"/>
    </source>
</evidence>
<dbReference type="InterPro" id="IPR036259">
    <property type="entry name" value="MFS_trans_sf"/>
</dbReference>
<feature type="transmembrane region" description="Helical" evidence="6">
    <location>
        <begin position="356"/>
        <end position="380"/>
    </location>
</feature>
<keyword evidence="3 6" id="KW-0812">Transmembrane</keyword>
<dbReference type="HOGENOM" id="CLU_001265_46_6_11"/>
<feature type="transmembrane region" description="Helical" evidence="6">
    <location>
        <begin position="331"/>
        <end position="350"/>
    </location>
</feature>
<dbReference type="GO" id="GO:0005351">
    <property type="term" value="F:carbohydrate:proton symporter activity"/>
    <property type="evidence" value="ECO:0007669"/>
    <property type="project" value="TreeGrafter"/>
</dbReference>
<dbReference type="InterPro" id="IPR050360">
    <property type="entry name" value="MFS_Sugar_Transporters"/>
</dbReference>
<feature type="transmembrane region" description="Helical" evidence="6">
    <location>
        <begin position="419"/>
        <end position="440"/>
    </location>
</feature>
<reference evidence="8 9" key="1">
    <citation type="submission" date="2009-01" db="EMBL/GenBank/DDBJ databases">
        <authorList>
            <person name="Qin X."/>
            <person name="Bachman B."/>
            <person name="Battles P."/>
            <person name="Bell A."/>
            <person name="Bess C."/>
            <person name="Bickham C."/>
            <person name="Chaboub L."/>
            <person name="Chen D."/>
            <person name="Coyle M."/>
            <person name="Deiros D.R."/>
            <person name="Dinh H."/>
            <person name="Forbes L."/>
            <person name="Fowler G."/>
            <person name="Francisco L."/>
            <person name="Fu Q."/>
            <person name="Gubbala S."/>
            <person name="Hale W."/>
            <person name="Han Y."/>
            <person name="Hemphill L."/>
            <person name="Highlander S.K."/>
            <person name="Hirani K."/>
            <person name="Hogues M."/>
            <person name="Jackson L."/>
            <person name="Jakkamsetti A."/>
            <person name="Javaid M."/>
            <person name="Jiang H."/>
            <person name="Korchina V."/>
            <person name="Kovar C."/>
            <person name="Lara F."/>
            <person name="Lee S."/>
            <person name="Mata R."/>
            <person name="Mathew T."/>
            <person name="Moen C."/>
            <person name="Morales K."/>
            <person name="Munidasa M."/>
            <person name="Nazareth L."/>
            <person name="Ngo R."/>
            <person name="Nguyen L."/>
            <person name="Okwuonu G."/>
            <person name="Ongeri F."/>
            <person name="Patil S."/>
            <person name="Petrosino J."/>
            <person name="Pham C."/>
            <person name="Pham P."/>
            <person name="Pu L.-L."/>
            <person name="Puazo M."/>
            <person name="Raj R."/>
            <person name="Reid J."/>
            <person name="Rouhana J."/>
            <person name="Saada N."/>
            <person name="Shang Y."/>
            <person name="Simmons D."/>
            <person name="Thornton R."/>
            <person name="Warren J."/>
            <person name="Weissenberger G."/>
            <person name="Zhang J."/>
            <person name="Zhang L."/>
            <person name="Zhou C."/>
            <person name="Zhu D."/>
            <person name="Muzny D."/>
            <person name="Worley K."/>
            <person name="Gibbs R."/>
        </authorList>
    </citation>
    <scope>NUCLEOTIDE SEQUENCE [LARGE SCALE GENOMIC DNA]</scope>
    <source>
        <strain evidence="8 9">DSM 15436</strain>
    </source>
</reference>
<evidence type="ECO:0000259" key="7">
    <source>
        <dbReference type="PROSITE" id="PS50850"/>
    </source>
</evidence>
<dbReference type="Pfam" id="PF00083">
    <property type="entry name" value="Sugar_tr"/>
    <property type="match status" value="1"/>
</dbReference>
<feature type="transmembrane region" description="Helical" evidence="6">
    <location>
        <begin position="303"/>
        <end position="324"/>
    </location>
</feature>
<dbReference type="eggNOG" id="COG2814">
    <property type="taxonomic scope" value="Bacteria"/>
</dbReference>
<dbReference type="PROSITE" id="PS50850">
    <property type="entry name" value="MFS"/>
    <property type="match status" value="1"/>
</dbReference>
<dbReference type="Proteomes" id="UP000010301">
    <property type="component" value="Unassembled WGS sequence"/>
</dbReference>
<keyword evidence="5 6" id="KW-0472">Membrane</keyword>
<feature type="transmembrane region" description="Helical" evidence="6">
    <location>
        <begin position="191"/>
        <end position="210"/>
    </location>
</feature>
<evidence type="ECO:0000256" key="3">
    <source>
        <dbReference type="ARBA" id="ARBA00022692"/>
    </source>
</evidence>
<protein>
    <submittedName>
        <fullName evidence="8">Transporter, major facilitator family protein</fullName>
    </submittedName>
</protein>
<evidence type="ECO:0000256" key="4">
    <source>
        <dbReference type="ARBA" id="ARBA00022989"/>
    </source>
</evidence>
<feature type="transmembrane region" description="Helical" evidence="6">
    <location>
        <begin position="70"/>
        <end position="88"/>
    </location>
</feature>
<feature type="domain" description="Major facilitator superfamily (MFS) profile" evidence="7">
    <location>
        <begin position="33"/>
        <end position="443"/>
    </location>
</feature>
<gene>
    <name evidence="8" type="ORF">HMPREF0044_1385</name>
</gene>
<dbReference type="SUPFAM" id="SSF103473">
    <property type="entry name" value="MFS general substrate transporter"/>
    <property type="match status" value="1"/>
</dbReference>
<feature type="transmembrane region" description="Helical" evidence="6">
    <location>
        <begin position="161"/>
        <end position="185"/>
    </location>
</feature>
<feature type="transmembrane region" description="Helical" evidence="6">
    <location>
        <begin position="267"/>
        <end position="291"/>
    </location>
</feature>
<dbReference type="PANTHER" id="PTHR48022:SF2">
    <property type="entry name" value="PLASTIDIC GLUCOSE TRANSPORTER 4"/>
    <property type="match status" value="1"/>
</dbReference>
<evidence type="ECO:0000256" key="5">
    <source>
        <dbReference type="ARBA" id="ARBA00023136"/>
    </source>
</evidence>
<evidence type="ECO:0000313" key="8">
    <source>
        <dbReference type="EMBL" id="EEH63461.1"/>
    </source>
</evidence>
<keyword evidence="4 6" id="KW-1133">Transmembrane helix</keyword>
<dbReference type="PANTHER" id="PTHR48022">
    <property type="entry name" value="PLASTIDIC GLUCOSE TRANSPORTER 4"/>
    <property type="match status" value="1"/>
</dbReference>
<evidence type="ECO:0000256" key="6">
    <source>
        <dbReference type="SAM" id="Phobius"/>
    </source>
</evidence>
<dbReference type="AlphaFoldDB" id="C0W1U5"/>
<feature type="transmembrane region" description="Helical" evidence="6">
    <location>
        <begin position="100"/>
        <end position="122"/>
    </location>
</feature>
<comment type="similarity">
    <text evidence="2">Belongs to the major facilitator superfamily. Sugar transporter (TC 2.A.1.1) family.</text>
</comment>
<comment type="caution">
    <text evidence="8">The sequence shown here is derived from an EMBL/GenBank/DDBJ whole genome shotgun (WGS) entry which is preliminary data.</text>
</comment>
<dbReference type="GO" id="GO:0005886">
    <property type="term" value="C:plasma membrane"/>
    <property type="evidence" value="ECO:0007669"/>
    <property type="project" value="UniProtKB-SubCell"/>
</dbReference>
<feature type="transmembrane region" description="Helical" evidence="6">
    <location>
        <begin position="36"/>
        <end position="58"/>
    </location>
</feature>
<dbReference type="Gene3D" id="1.20.1250.20">
    <property type="entry name" value="MFS general substrate transporter like domains"/>
    <property type="match status" value="1"/>
</dbReference>
<sequence>MVYLTQRRVKMHATDLETGEISPKDAKFIKKHTSTLIAFGEFIDGYDLAVIGVAMVFLSSSFSLTPADKGLLVAISFIGTAVGLIFFGDLSDRIGRKKVFAFNLWVFIVTAILAGAITQVWMLWVLRFLIGVAIGMDLSTSSAYLAEIAPKARRGRITGSLLNIMLVLGAMFAILLAMALYAVVPEAHYDWIWRGMFVFAAIPAAIVLLLRKKLPESPRWLIQNGETEKAWKIIRALGLEDEMKEVRPRKTNREYRKLFHGDARRRVLVCTAFFMLNSTAGPVVSFLGPVIFAEAGVPASANLLISLLANVVAFLALFIGAYFIDRVNRRNLGLITAAILTVVAAVLGLMGALSNVILFAAFVIWSFTTYFGPGMLALVWSVEAYPTELRGFGAGFTQSMARVMSATVSFLVPVLVAKYGYYAIAPFSLVYLLMFILVWANPWLASTAESLEDVAEGKLAETK</sequence>
<dbReference type="InterPro" id="IPR005828">
    <property type="entry name" value="MFS_sugar_transport-like"/>
</dbReference>
<evidence type="ECO:0000256" key="1">
    <source>
        <dbReference type="ARBA" id="ARBA00004651"/>
    </source>
</evidence>
<organism evidence="8 9">
    <name type="scientific">Gleimia coleocanis DSM 15436</name>
    <dbReference type="NCBI Taxonomy" id="525245"/>
    <lineage>
        <taxon>Bacteria</taxon>
        <taxon>Bacillati</taxon>
        <taxon>Actinomycetota</taxon>
        <taxon>Actinomycetes</taxon>
        <taxon>Actinomycetales</taxon>
        <taxon>Actinomycetaceae</taxon>
        <taxon>Gleimia</taxon>
    </lineage>
</organism>
<dbReference type="STRING" id="525245.HMPREF0044_1385"/>
<name>C0W1U5_9ACTO</name>
<dbReference type="PROSITE" id="PS00217">
    <property type="entry name" value="SUGAR_TRANSPORT_2"/>
    <property type="match status" value="1"/>
</dbReference>
<keyword evidence="9" id="KW-1185">Reference proteome</keyword>
<dbReference type="InterPro" id="IPR005829">
    <property type="entry name" value="Sugar_transporter_CS"/>
</dbReference>
<evidence type="ECO:0000313" key="9">
    <source>
        <dbReference type="Proteomes" id="UP000010301"/>
    </source>
</evidence>
<dbReference type="EMBL" id="ACFG01000034">
    <property type="protein sequence ID" value="EEH63461.1"/>
    <property type="molecule type" value="Genomic_DNA"/>
</dbReference>
<proteinExistence type="inferred from homology"/>
<comment type="subcellular location">
    <subcellularLocation>
        <location evidence="1">Cell membrane</location>
        <topology evidence="1">Multi-pass membrane protein</topology>
    </subcellularLocation>
</comment>
<dbReference type="InterPro" id="IPR020846">
    <property type="entry name" value="MFS_dom"/>
</dbReference>
<accession>C0W1U5</accession>